<dbReference type="Pfam" id="PF03537">
    <property type="entry name" value="Glyco_hydro_114"/>
    <property type="match status" value="1"/>
</dbReference>
<evidence type="ECO:0000259" key="1">
    <source>
        <dbReference type="Pfam" id="PF03537"/>
    </source>
</evidence>
<dbReference type="Proteomes" id="UP000245926">
    <property type="component" value="Chromosome"/>
</dbReference>
<proteinExistence type="predicted"/>
<dbReference type="InterPro" id="IPR016062">
    <property type="entry name" value="TM1410-rel"/>
</dbReference>
<dbReference type="EMBL" id="CP029550">
    <property type="protein sequence ID" value="AWN39927.1"/>
    <property type="molecule type" value="Genomic_DNA"/>
</dbReference>
<dbReference type="NCBIfam" id="TIGR01370">
    <property type="entry name" value="MJ1477/TM1410 family putative glycoside hydrolase"/>
    <property type="match status" value="1"/>
</dbReference>
<evidence type="ECO:0000313" key="3">
    <source>
        <dbReference type="Proteomes" id="UP000245926"/>
    </source>
</evidence>
<name>A0A2U8W1I8_9HYPH</name>
<dbReference type="PROSITE" id="PS51318">
    <property type="entry name" value="TAT"/>
    <property type="match status" value="1"/>
</dbReference>
<dbReference type="InterPro" id="IPR004352">
    <property type="entry name" value="GH114_TIM-barrel"/>
</dbReference>
<reference evidence="3" key="1">
    <citation type="submission" date="2018-05" db="EMBL/GenBank/DDBJ databases">
        <title>Complete Genome Sequence of Methylobacterium sp. 17SD2-17.</title>
        <authorList>
            <person name="Srinivasan S."/>
        </authorList>
    </citation>
    <scope>NUCLEOTIDE SEQUENCE [LARGE SCALE GENOMIC DNA]</scope>
    <source>
        <strain evidence="3">17SD2-17</strain>
    </source>
</reference>
<evidence type="ECO:0000313" key="2">
    <source>
        <dbReference type="EMBL" id="AWN39927.1"/>
    </source>
</evidence>
<keyword evidence="3" id="KW-1185">Reference proteome</keyword>
<dbReference type="AlphaFoldDB" id="A0A2U8W1I8"/>
<dbReference type="KEGG" id="mets:DK389_04450"/>
<dbReference type="PRINTS" id="PR01545">
    <property type="entry name" value="THEMAYE10DUF"/>
</dbReference>
<dbReference type="PANTHER" id="PTHR35882">
    <property type="entry name" value="PELA"/>
    <property type="match status" value="1"/>
</dbReference>
<dbReference type="OrthoDB" id="30037at2"/>
<dbReference type="InterPro" id="IPR006311">
    <property type="entry name" value="TAT_signal"/>
</dbReference>
<feature type="domain" description="Glycoside-hydrolase family GH114 TIM-barrel" evidence="1">
    <location>
        <begin position="91"/>
        <end position="300"/>
    </location>
</feature>
<organism evidence="2 3">
    <name type="scientific">Methylobacterium durans</name>
    <dbReference type="NCBI Taxonomy" id="2202825"/>
    <lineage>
        <taxon>Bacteria</taxon>
        <taxon>Pseudomonadati</taxon>
        <taxon>Pseudomonadota</taxon>
        <taxon>Alphaproteobacteria</taxon>
        <taxon>Hyphomicrobiales</taxon>
        <taxon>Methylobacteriaceae</taxon>
        <taxon>Methylobacterium</taxon>
    </lineage>
</organism>
<sequence length="305" mass="33874">MRRFMTRRSLLTSGLLGFAALAGIGAAPLIGRRVSARLASVDVRSWGCQYQQIDLGRVAASDLDMIVLDPVVDGARISLDALPNLRVKPDGGRRLVLAYLSVGEAESYRAYWQSSWRETPPDWLGPENARWPGSFAVKYWHPAWRAMIAGDGGAIDALCAAGFDGVFLDRVDAYGDWRERETQARREMVDLVGVLSARAKSQRPGFVVVAQNAEPLLMNDAYCGSIDAVSKESLLYNLHGEGVENTDDDVRWSMTYLERARARGLPVLAIEYLDDTVTRLRARARLTRLGFVPFFGNRLLDRLPV</sequence>
<accession>A0A2U8W1I8</accession>
<dbReference type="SUPFAM" id="SSF51445">
    <property type="entry name" value="(Trans)glycosidases"/>
    <property type="match status" value="1"/>
</dbReference>
<gene>
    <name evidence="2" type="ORF">DK389_04450</name>
</gene>
<dbReference type="InterPro" id="IPR016063">
    <property type="entry name" value="TM1410_Glycdase"/>
</dbReference>
<dbReference type="InterPro" id="IPR013785">
    <property type="entry name" value="Aldolase_TIM"/>
</dbReference>
<dbReference type="Gene3D" id="3.20.20.70">
    <property type="entry name" value="Aldolase class I"/>
    <property type="match status" value="1"/>
</dbReference>
<protein>
    <recommendedName>
        <fullName evidence="1">Glycoside-hydrolase family GH114 TIM-barrel domain-containing protein</fullName>
    </recommendedName>
</protein>
<dbReference type="InterPro" id="IPR017853">
    <property type="entry name" value="GH"/>
</dbReference>
<dbReference type="PANTHER" id="PTHR35882:SF2">
    <property type="entry name" value="PELA"/>
    <property type="match status" value="1"/>
</dbReference>